<feature type="region of interest" description="Disordered" evidence="1">
    <location>
        <begin position="169"/>
        <end position="192"/>
    </location>
</feature>
<organism evidence="2 3">
    <name type="scientific">Streptomyces odorifer</name>
    <dbReference type="NCBI Taxonomy" id="53450"/>
    <lineage>
        <taxon>Bacteria</taxon>
        <taxon>Bacillati</taxon>
        <taxon>Actinomycetota</taxon>
        <taxon>Actinomycetes</taxon>
        <taxon>Kitasatosporales</taxon>
        <taxon>Streptomycetaceae</taxon>
        <taxon>Streptomyces</taxon>
        <taxon>Streptomyces albidoflavus group</taxon>
    </lineage>
</organism>
<evidence type="ECO:0000313" key="2">
    <source>
        <dbReference type="EMBL" id="NUV27506.1"/>
    </source>
</evidence>
<evidence type="ECO:0000313" key="3">
    <source>
        <dbReference type="Proteomes" id="UP000540128"/>
    </source>
</evidence>
<gene>
    <name evidence="2" type="ORF">G6W59_03960</name>
</gene>
<dbReference type="EMBL" id="JAANNT010000002">
    <property type="protein sequence ID" value="NUV27506.1"/>
    <property type="molecule type" value="Genomic_DNA"/>
</dbReference>
<dbReference type="AlphaFoldDB" id="A0A7Y6EY34"/>
<reference evidence="2 3" key="1">
    <citation type="submission" date="2020-03" db="EMBL/GenBank/DDBJ databases">
        <title>Complete genome sequence of sixteen Streptomyces strains facilitates identification of candidate genes involved in plant growth-promotion in grain legumes and cereals.</title>
        <authorList>
            <person name="Gopalakrishnan S."/>
            <person name="Thakur V."/>
            <person name="Saxena R."/>
            <person name="Vadlamudi S."/>
            <person name="Purohit S."/>
            <person name="Kumar V."/>
            <person name="Rathore A."/>
            <person name="Chitikineni A."/>
            <person name="Varshney R.K."/>
        </authorList>
    </citation>
    <scope>NUCLEOTIDE SEQUENCE [LARGE SCALE GENOMIC DNA]</scope>
    <source>
        <strain evidence="2 3">KAI-180</strain>
    </source>
</reference>
<comment type="caution">
    <text evidence="2">The sequence shown here is derived from an EMBL/GenBank/DDBJ whole genome shotgun (WGS) entry which is preliminary data.</text>
</comment>
<feature type="compositionally biased region" description="Gly residues" evidence="1">
    <location>
        <begin position="129"/>
        <end position="145"/>
    </location>
</feature>
<proteinExistence type="predicted"/>
<feature type="region of interest" description="Disordered" evidence="1">
    <location>
        <begin position="1"/>
        <end position="78"/>
    </location>
</feature>
<dbReference type="Proteomes" id="UP000540128">
    <property type="component" value="Unassembled WGS sequence"/>
</dbReference>
<accession>A0A7Y6EY34</accession>
<feature type="compositionally biased region" description="Gly residues" evidence="1">
    <location>
        <begin position="180"/>
        <end position="192"/>
    </location>
</feature>
<evidence type="ECO:0000256" key="1">
    <source>
        <dbReference type="SAM" id="MobiDB-lite"/>
    </source>
</evidence>
<dbReference type="RefSeq" id="WP_047464761.1">
    <property type="nucleotide sequence ID" value="NZ_JAANNT010000002.1"/>
</dbReference>
<keyword evidence="3" id="KW-1185">Reference proteome</keyword>
<protein>
    <submittedName>
        <fullName evidence="2">Uncharacterized protein</fullName>
    </submittedName>
</protein>
<sequence>MAENITVPAVRALDAPVARPATGPGSGTAPQDPLVADERPPAPVRLTKSGAGERNSGSGEQSAKQRRKKAARRRVRSSTVALGSMGVLAAALAACSSEPDRRCVDRNSYSYGGGYKVVDSSQCRNGSSGSTGGTGGGGSSGGSGRYGSDRGSNAGWYYGGDSKSGYASDGSFNKSSVSSGGFGCSGKGSGGG</sequence>
<feature type="region of interest" description="Disordered" evidence="1">
    <location>
        <begin position="114"/>
        <end position="147"/>
    </location>
</feature>
<name>A0A7Y6EY34_9ACTN</name>
<feature type="compositionally biased region" description="Basic residues" evidence="1">
    <location>
        <begin position="64"/>
        <end position="76"/>
    </location>
</feature>